<dbReference type="RefSeq" id="WP_184173335.1">
    <property type="nucleotide sequence ID" value="NZ_JACHGF010000002.1"/>
</dbReference>
<feature type="domain" description="Four-carbon acid sugar kinase N-terminal" evidence="7">
    <location>
        <begin position="13"/>
        <end position="262"/>
    </location>
</feature>
<dbReference type="GO" id="GO:0005524">
    <property type="term" value="F:ATP binding"/>
    <property type="evidence" value="ECO:0007669"/>
    <property type="project" value="UniProtKB-KW"/>
</dbReference>
<evidence type="ECO:0000256" key="3">
    <source>
        <dbReference type="ARBA" id="ARBA00022741"/>
    </source>
</evidence>
<evidence type="ECO:0000259" key="7">
    <source>
        <dbReference type="Pfam" id="PF07005"/>
    </source>
</evidence>
<organism evidence="9 10">
    <name type="scientific">Rhabdobacter roseus</name>
    <dbReference type="NCBI Taxonomy" id="1655419"/>
    <lineage>
        <taxon>Bacteria</taxon>
        <taxon>Pseudomonadati</taxon>
        <taxon>Bacteroidota</taxon>
        <taxon>Cytophagia</taxon>
        <taxon>Cytophagales</taxon>
        <taxon>Cytophagaceae</taxon>
        <taxon>Rhabdobacter</taxon>
    </lineage>
</organism>
<gene>
    <name evidence="9" type="ORF">HNQ92_001835</name>
</gene>
<evidence type="ECO:0000256" key="4">
    <source>
        <dbReference type="ARBA" id="ARBA00022777"/>
    </source>
</evidence>
<accession>A0A840TVM4</accession>
<keyword evidence="10" id="KW-1185">Reference proteome</keyword>
<sequence>MNELEDRHDVFLSYYGDDFTGSTDVMEALTLNGLPTALFLHPPTVDEIEHFKLKNNRFPVGTQIQAFGVAGTSRSLSPAQMNAELPPIFQEISRISSRFFHYKVCSTFDSSPEIGSIGHAIDLACRYFPSSFIPLVVGAPNLNRFCAFGNLFARVGSTTYRLDRHPTMSRHPITPMQESDLRLHLSKQTPRKVHMLDVLSLEEGDDQIEKLIQQAKEDPSAPFLLMDVINQDHLKKIGEIILRHSQTKNQLLVGSSGIEAALTACLQKKNSLTKYDVSVSVAQASKMIVMAGSCSPTTQKQIEYALKAGFAGIRINSQKLVDPAGREPEIQRVVALANQLLRQKNVLLYTALGPDDPAIADTRAKLEVLSDRGALPADFLAKIQGKMLLQILEEHHEARVIVAGGDTSGYVAEALEIYALEVLIPVAPGAPLCMAHSKNTKFDGLEIALKGGQCGQEDYFESVYWGTTQKDRADPVSVTKA</sequence>
<dbReference type="InterPro" id="IPR010737">
    <property type="entry name" value="4-carb_acid_sugar_kinase_N"/>
</dbReference>
<feature type="domain" description="Four-carbon acid sugar kinase nucleotide binding" evidence="8">
    <location>
        <begin position="289"/>
        <end position="460"/>
    </location>
</feature>
<comment type="caution">
    <text evidence="9">The sequence shown here is derived from an EMBL/GenBank/DDBJ whole genome shotgun (WGS) entry which is preliminary data.</text>
</comment>
<dbReference type="Gene3D" id="3.40.980.20">
    <property type="entry name" value="Four-carbon acid sugar kinase, nucleotide binding domain"/>
    <property type="match status" value="1"/>
</dbReference>
<evidence type="ECO:0000256" key="5">
    <source>
        <dbReference type="ARBA" id="ARBA00022840"/>
    </source>
</evidence>
<dbReference type="Gene3D" id="3.40.50.10840">
    <property type="entry name" value="Putative sugar-binding, N-terminal domain"/>
    <property type="match status" value="1"/>
</dbReference>
<dbReference type="Pfam" id="PF07005">
    <property type="entry name" value="SBD_N"/>
    <property type="match status" value="1"/>
</dbReference>
<comment type="similarity">
    <text evidence="1">Belongs to the four-carbon acid sugar kinase family.</text>
</comment>
<evidence type="ECO:0000259" key="8">
    <source>
        <dbReference type="Pfam" id="PF17042"/>
    </source>
</evidence>
<evidence type="ECO:0000313" key="10">
    <source>
        <dbReference type="Proteomes" id="UP000557307"/>
    </source>
</evidence>
<keyword evidence="5" id="KW-0067">ATP-binding</keyword>
<dbReference type="InterPro" id="IPR042213">
    <property type="entry name" value="NBD_C_sf"/>
</dbReference>
<keyword evidence="6" id="KW-0119">Carbohydrate metabolism</keyword>
<proteinExistence type="inferred from homology"/>
<dbReference type="GO" id="GO:0016301">
    <property type="term" value="F:kinase activity"/>
    <property type="evidence" value="ECO:0007669"/>
    <property type="project" value="UniProtKB-KW"/>
</dbReference>
<name>A0A840TVM4_9BACT</name>
<reference evidence="9 10" key="1">
    <citation type="submission" date="2020-08" db="EMBL/GenBank/DDBJ databases">
        <title>Genomic Encyclopedia of Type Strains, Phase IV (KMG-IV): sequencing the most valuable type-strain genomes for metagenomic binning, comparative biology and taxonomic classification.</title>
        <authorList>
            <person name="Goeker M."/>
        </authorList>
    </citation>
    <scope>NUCLEOTIDE SEQUENCE [LARGE SCALE GENOMIC DNA]</scope>
    <source>
        <strain evidence="9 10">DSM 105074</strain>
    </source>
</reference>
<protein>
    <submittedName>
        <fullName evidence="9">Uncharacterized protein YgbK (DUF1537 family)</fullName>
    </submittedName>
</protein>
<dbReference type="InterPro" id="IPR031475">
    <property type="entry name" value="NBD_C"/>
</dbReference>
<evidence type="ECO:0000256" key="6">
    <source>
        <dbReference type="ARBA" id="ARBA00023277"/>
    </source>
</evidence>
<dbReference type="Proteomes" id="UP000557307">
    <property type="component" value="Unassembled WGS sequence"/>
</dbReference>
<keyword evidence="2" id="KW-0808">Transferase</keyword>
<evidence type="ECO:0000256" key="1">
    <source>
        <dbReference type="ARBA" id="ARBA00005715"/>
    </source>
</evidence>
<dbReference type="AlphaFoldDB" id="A0A840TVM4"/>
<dbReference type="InterPro" id="IPR037051">
    <property type="entry name" value="4-carb_acid_sugar_kinase_N_sf"/>
</dbReference>
<dbReference type="SUPFAM" id="SSF142764">
    <property type="entry name" value="YgbK-like"/>
    <property type="match status" value="1"/>
</dbReference>
<dbReference type="Pfam" id="PF17042">
    <property type="entry name" value="NBD_C"/>
    <property type="match status" value="1"/>
</dbReference>
<evidence type="ECO:0000256" key="2">
    <source>
        <dbReference type="ARBA" id="ARBA00022679"/>
    </source>
</evidence>
<dbReference type="EMBL" id="JACHGF010000002">
    <property type="protein sequence ID" value="MBB5283709.1"/>
    <property type="molecule type" value="Genomic_DNA"/>
</dbReference>
<keyword evidence="4" id="KW-0418">Kinase</keyword>
<evidence type="ECO:0000313" key="9">
    <source>
        <dbReference type="EMBL" id="MBB5283709.1"/>
    </source>
</evidence>
<keyword evidence="3" id="KW-0547">Nucleotide-binding</keyword>